<feature type="domain" description="Pilus formation protein N-terminal" evidence="2">
    <location>
        <begin position="76"/>
        <end position="116"/>
    </location>
</feature>
<evidence type="ECO:0000259" key="2">
    <source>
        <dbReference type="Pfam" id="PF13629"/>
    </source>
</evidence>
<dbReference type="Pfam" id="PF00754">
    <property type="entry name" value="F5_F8_type_C"/>
    <property type="match status" value="1"/>
</dbReference>
<sequence length="271" mass="30156">MNIMEIRKFLNIKALVLAVVIISLVACEGRRDFAPLTESGVAIDNDVILLVSGETIEVSARFIPNIYPVRDYLWEVEDPSVADLQMNDDKSVSVTATGSGETVLKITSQDSDEITAQSRLKVISAAPIDITSQAAIAVNRENSNGREGAEGSPKLIDGDLSTKYLSPYLQPFYVTLQFNEAKIINIYQFTSGNDAPGRDPLNWQILGSNDGENWDVLDERSGETFSSRGQTREFYFDNDASYTYYRLDVINNNGDGLFQMSEWSVYTFPED</sequence>
<dbReference type="InterPro" id="IPR032789">
    <property type="entry name" value="T2SS-T3SS_pil_N"/>
</dbReference>
<evidence type="ECO:0000313" key="4">
    <source>
        <dbReference type="Proteomes" id="UP000001654"/>
    </source>
</evidence>
<keyword evidence="4" id="KW-1185">Reference proteome</keyword>
<protein>
    <submittedName>
        <fullName evidence="3">ATP/GTP-binding protein</fullName>
    </submittedName>
</protein>
<dbReference type="Gene3D" id="2.60.40.1080">
    <property type="match status" value="1"/>
</dbReference>
<dbReference type="EMBL" id="CP001650">
    <property type="protein sequence ID" value="ADF52480.1"/>
    <property type="molecule type" value="Genomic_DNA"/>
</dbReference>
<feature type="domain" description="F5/8 type C" evidence="1">
    <location>
        <begin position="146"/>
        <end position="256"/>
    </location>
</feature>
<dbReference type="eggNOG" id="COG5492">
    <property type="taxonomic scope" value="Bacteria"/>
</dbReference>
<accession>D5BAW7</accession>
<dbReference type="PROSITE" id="PS51257">
    <property type="entry name" value="PROKAR_LIPOPROTEIN"/>
    <property type="match status" value="1"/>
</dbReference>
<dbReference type="InterPro" id="IPR000421">
    <property type="entry name" value="FA58C"/>
</dbReference>
<dbReference type="STRING" id="655815.ZPR_2155"/>
<proteinExistence type="predicted"/>
<dbReference type="Pfam" id="PF13629">
    <property type="entry name" value="T2SS-T3SS_pil_N"/>
    <property type="match status" value="1"/>
</dbReference>
<dbReference type="AlphaFoldDB" id="D5BAW7"/>
<dbReference type="SUPFAM" id="SSF49785">
    <property type="entry name" value="Galactose-binding domain-like"/>
    <property type="match status" value="1"/>
</dbReference>
<evidence type="ECO:0000259" key="1">
    <source>
        <dbReference type="Pfam" id="PF00754"/>
    </source>
</evidence>
<dbReference type="KEGG" id="zpr:ZPR_2155"/>
<name>D5BAW7_ZUNPS</name>
<organism evidence="3 4">
    <name type="scientific">Zunongwangia profunda (strain DSM 18752 / CCTCC AB 206139 / SM-A87)</name>
    <name type="common">Wangia profunda</name>
    <dbReference type="NCBI Taxonomy" id="655815"/>
    <lineage>
        <taxon>Bacteria</taxon>
        <taxon>Pseudomonadati</taxon>
        <taxon>Bacteroidota</taxon>
        <taxon>Flavobacteriia</taxon>
        <taxon>Flavobacteriales</taxon>
        <taxon>Flavobacteriaceae</taxon>
        <taxon>Zunongwangia</taxon>
    </lineage>
</organism>
<gene>
    <name evidence="3" type="ordered locus">ZPR_2155</name>
</gene>
<dbReference type="Proteomes" id="UP000001654">
    <property type="component" value="Chromosome"/>
</dbReference>
<reference evidence="3 4" key="1">
    <citation type="journal article" date="2010" name="BMC Genomics">
        <title>The complete genome of Zunongwangia profunda SM-A87 reveals its adaptation to the deep-sea environment and ecological role in sedimentary organic nitrogen degradation.</title>
        <authorList>
            <person name="Qin Q.L."/>
            <person name="Zhang X.Y."/>
            <person name="Wang X.M."/>
            <person name="Liu G.M."/>
            <person name="Chen X.L."/>
            <person name="Xie B.B."/>
            <person name="Dang H.Y."/>
            <person name="Zhou B.C."/>
            <person name="Yu J."/>
            <person name="Zhang Y.Z."/>
        </authorList>
    </citation>
    <scope>NUCLEOTIDE SEQUENCE [LARGE SCALE GENOMIC DNA]</scope>
    <source>
        <strain evidence="4">DSM 18752 / CCTCC AB 206139 / SM-A87</strain>
    </source>
</reference>
<dbReference type="InterPro" id="IPR008979">
    <property type="entry name" value="Galactose-bd-like_sf"/>
</dbReference>
<dbReference type="Gene3D" id="2.60.120.260">
    <property type="entry name" value="Galactose-binding domain-like"/>
    <property type="match status" value="1"/>
</dbReference>
<evidence type="ECO:0000313" key="3">
    <source>
        <dbReference type="EMBL" id="ADF52480.1"/>
    </source>
</evidence>
<dbReference type="HOGENOM" id="CLU_1026556_0_0_10"/>